<keyword evidence="1" id="KW-0175">Coiled coil</keyword>
<dbReference type="AlphaFoldDB" id="A0A6C2C397"/>
<reference evidence="2 3" key="1">
    <citation type="submission" date="2019-01" db="EMBL/GenBank/DDBJ databases">
        <title>Weissella sp. nov., a novel lactic acid bacterium isolated from animal feces.</title>
        <authorList>
            <person name="Wang L.-T."/>
        </authorList>
    </citation>
    <scope>NUCLEOTIDE SEQUENCE [LARGE SCALE GENOMIC DNA]</scope>
    <source>
        <strain evidence="2 3">8H-2</strain>
    </source>
</reference>
<name>A0A6C2C397_9LACO</name>
<evidence type="ECO:0000313" key="3">
    <source>
        <dbReference type="Proteomes" id="UP000371977"/>
    </source>
</evidence>
<dbReference type="Proteomes" id="UP000371977">
    <property type="component" value="Unassembled WGS sequence"/>
</dbReference>
<dbReference type="RefSeq" id="WP_148623677.1">
    <property type="nucleotide sequence ID" value="NZ_SDGZ01000025.1"/>
</dbReference>
<dbReference type="EMBL" id="SDGZ01000025">
    <property type="protein sequence ID" value="TYC48003.1"/>
    <property type="molecule type" value="Genomic_DNA"/>
</dbReference>
<accession>A0A6C2C397</accession>
<proteinExistence type="predicted"/>
<gene>
    <name evidence="2" type="ORF">ESZ50_10265</name>
</gene>
<comment type="caution">
    <text evidence="2">The sequence shown here is derived from an EMBL/GenBank/DDBJ whole genome shotgun (WGS) entry which is preliminary data.</text>
</comment>
<sequence length="64" mass="7125">MAKLAALQAKQDKLAKQIEKKREELNIAENELEALNTEIVSQLLVENNMTMNDLVKIASGNSNN</sequence>
<organism evidence="2 3">
    <name type="scientific">Weissella muntiaci</name>
    <dbReference type="NCBI Taxonomy" id="2508881"/>
    <lineage>
        <taxon>Bacteria</taxon>
        <taxon>Bacillati</taxon>
        <taxon>Bacillota</taxon>
        <taxon>Bacilli</taxon>
        <taxon>Lactobacillales</taxon>
        <taxon>Lactobacillaceae</taxon>
        <taxon>Weissella</taxon>
    </lineage>
</organism>
<protein>
    <submittedName>
        <fullName evidence="2">Uncharacterized protein</fullName>
    </submittedName>
</protein>
<keyword evidence="3" id="KW-1185">Reference proteome</keyword>
<evidence type="ECO:0000313" key="2">
    <source>
        <dbReference type="EMBL" id="TYC48003.1"/>
    </source>
</evidence>
<feature type="coiled-coil region" evidence="1">
    <location>
        <begin position="4"/>
        <end position="38"/>
    </location>
</feature>
<evidence type="ECO:0000256" key="1">
    <source>
        <dbReference type="SAM" id="Coils"/>
    </source>
</evidence>